<dbReference type="InterPro" id="IPR050707">
    <property type="entry name" value="HTH_MetabolicPath_Reg"/>
</dbReference>
<dbReference type="GeneID" id="68616965"/>
<feature type="domain" description="IclR-ED" evidence="4">
    <location>
        <begin position="73"/>
        <end position="256"/>
    </location>
</feature>
<proteinExistence type="predicted"/>
<dbReference type="Gene3D" id="3.30.450.40">
    <property type="match status" value="1"/>
</dbReference>
<dbReference type="GO" id="GO:0045892">
    <property type="term" value="P:negative regulation of DNA-templated transcription"/>
    <property type="evidence" value="ECO:0007669"/>
    <property type="project" value="TreeGrafter"/>
</dbReference>
<dbReference type="InterPro" id="IPR014757">
    <property type="entry name" value="Tscrpt_reg_IclR_C"/>
</dbReference>
<dbReference type="GO" id="GO:0003677">
    <property type="term" value="F:DNA binding"/>
    <property type="evidence" value="ECO:0007669"/>
    <property type="project" value="UniProtKB-KW"/>
</dbReference>
<evidence type="ECO:0000256" key="1">
    <source>
        <dbReference type="ARBA" id="ARBA00023015"/>
    </source>
</evidence>
<evidence type="ECO:0000313" key="5">
    <source>
        <dbReference type="EMBL" id="GAA5053014.1"/>
    </source>
</evidence>
<dbReference type="SUPFAM" id="SSF55781">
    <property type="entry name" value="GAF domain-like"/>
    <property type="match status" value="1"/>
</dbReference>
<dbReference type="GO" id="GO:0003700">
    <property type="term" value="F:DNA-binding transcription factor activity"/>
    <property type="evidence" value="ECO:0007669"/>
    <property type="project" value="TreeGrafter"/>
</dbReference>
<dbReference type="InterPro" id="IPR029016">
    <property type="entry name" value="GAF-like_dom_sf"/>
</dbReference>
<dbReference type="Gene3D" id="1.10.10.10">
    <property type="entry name" value="Winged helix-like DNA-binding domain superfamily/Winged helix DNA-binding domain"/>
    <property type="match status" value="1"/>
</dbReference>
<dbReference type="Pfam" id="PF01614">
    <property type="entry name" value="IclR_C"/>
    <property type="match status" value="1"/>
</dbReference>
<dbReference type="PANTHER" id="PTHR30136">
    <property type="entry name" value="HELIX-TURN-HELIX TRANSCRIPTIONAL REGULATOR, ICLR FAMILY"/>
    <property type="match status" value="1"/>
</dbReference>
<dbReference type="Pfam" id="PF09339">
    <property type="entry name" value="HTH_IclR"/>
    <property type="match status" value="1"/>
</dbReference>
<keyword evidence="3" id="KW-0804">Transcription</keyword>
<dbReference type="EMBL" id="BAABKX010000013">
    <property type="protein sequence ID" value="GAA5053014.1"/>
    <property type="molecule type" value="Genomic_DNA"/>
</dbReference>
<sequence length="257" mass="28784">MAKRNENHTGRTIQSVKIAFSIIDVAQRRENVGVTELANELGHSKSTIHSHLQTLVNQEILVPEDDGYRLSLRILDMARRVRDQVGNYDVIEKEVNELATNTNEIAQFGIEEYGRVSYLCKAMGPKAVETASRVGTQQPMYATSLGKTILAYLTTDRQEQIIANCSFERQTKNTISDAEELYDELERITERGYGIDNEENIHGLRCVAAPVQNEDTVLGAISISGPTSRFTDDRLHSELAEQVLRAANVIELNTKFS</sequence>
<dbReference type="AlphaFoldDB" id="A0AAV3UJ64"/>
<dbReference type="PROSITE" id="PS51078">
    <property type="entry name" value="ICLR_ED"/>
    <property type="match status" value="1"/>
</dbReference>
<evidence type="ECO:0000256" key="2">
    <source>
        <dbReference type="ARBA" id="ARBA00023125"/>
    </source>
</evidence>
<organism evidence="5 6">
    <name type="scientific">Haladaptatus pallidirubidus</name>
    <dbReference type="NCBI Taxonomy" id="1008152"/>
    <lineage>
        <taxon>Archaea</taxon>
        <taxon>Methanobacteriati</taxon>
        <taxon>Methanobacteriota</taxon>
        <taxon>Stenosarchaea group</taxon>
        <taxon>Halobacteria</taxon>
        <taxon>Halobacteriales</taxon>
        <taxon>Haladaptataceae</taxon>
        <taxon>Haladaptatus</taxon>
    </lineage>
</organism>
<evidence type="ECO:0000256" key="3">
    <source>
        <dbReference type="ARBA" id="ARBA00023163"/>
    </source>
</evidence>
<protein>
    <submittedName>
        <fullName evidence="5">DNA-binding transcriptional regulator KdgR</fullName>
    </submittedName>
</protein>
<dbReference type="InterPro" id="IPR005471">
    <property type="entry name" value="Tscrpt_reg_IclR_N"/>
</dbReference>
<dbReference type="InterPro" id="IPR011991">
    <property type="entry name" value="ArsR-like_HTH"/>
</dbReference>
<comment type="caution">
    <text evidence="5">The sequence shown here is derived from an EMBL/GenBank/DDBJ whole genome shotgun (WGS) entry which is preliminary data.</text>
</comment>
<dbReference type="Proteomes" id="UP001501729">
    <property type="component" value="Unassembled WGS sequence"/>
</dbReference>
<dbReference type="PANTHER" id="PTHR30136:SF35">
    <property type="entry name" value="HTH-TYPE TRANSCRIPTIONAL REGULATOR RV1719"/>
    <property type="match status" value="1"/>
</dbReference>
<dbReference type="RefSeq" id="WP_227778223.1">
    <property type="nucleotide sequence ID" value="NZ_BAABKX010000013.1"/>
</dbReference>
<dbReference type="SMART" id="SM00346">
    <property type="entry name" value="HTH_ICLR"/>
    <property type="match status" value="1"/>
</dbReference>
<keyword evidence="6" id="KW-1185">Reference proteome</keyword>
<accession>A0AAV3UJ64</accession>
<dbReference type="InterPro" id="IPR036388">
    <property type="entry name" value="WH-like_DNA-bd_sf"/>
</dbReference>
<keyword evidence="1" id="KW-0805">Transcription regulation</keyword>
<name>A0AAV3UJ64_9EURY</name>
<gene>
    <name evidence="5" type="primary">kdgR</name>
    <name evidence="5" type="ORF">GCM10025751_29820</name>
</gene>
<evidence type="ECO:0000313" key="6">
    <source>
        <dbReference type="Proteomes" id="UP001501729"/>
    </source>
</evidence>
<keyword evidence="2 5" id="KW-0238">DNA-binding</keyword>
<dbReference type="CDD" id="cd00090">
    <property type="entry name" value="HTH_ARSR"/>
    <property type="match status" value="1"/>
</dbReference>
<dbReference type="InterPro" id="IPR036390">
    <property type="entry name" value="WH_DNA-bd_sf"/>
</dbReference>
<reference evidence="5 6" key="1">
    <citation type="journal article" date="2019" name="Int. J. Syst. Evol. Microbiol.">
        <title>The Global Catalogue of Microorganisms (GCM) 10K type strain sequencing project: providing services to taxonomists for standard genome sequencing and annotation.</title>
        <authorList>
            <consortium name="The Broad Institute Genomics Platform"/>
            <consortium name="The Broad Institute Genome Sequencing Center for Infectious Disease"/>
            <person name="Wu L."/>
            <person name="Ma J."/>
        </authorList>
    </citation>
    <scope>NUCLEOTIDE SEQUENCE [LARGE SCALE GENOMIC DNA]</scope>
    <source>
        <strain evidence="5 6">JCM 17504</strain>
    </source>
</reference>
<evidence type="ECO:0000259" key="4">
    <source>
        <dbReference type="PROSITE" id="PS51078"/>
    </source>
</evidence>
<dbReference type="SUPFAM" id="SSF46785">
    <property type="entry name" value="Winged helix' DNA-binding domain"/>
    <property type="match status" value="1"/>
</dbReference>